<proteinExistence type="predicted"/>
<dbReference type="EMBL" id="JBDFQZ010000007">
    <property type="protein sequence ID" value="KAK9706616.1"/>
    <property type="molecule type" value="Genomic_DNA"/>
</dbReference>
<dbReference type="Gene3D" id="3.60.10.10">
    <property type="entry name" value="Endonuclease/exonuclease/phosphatase"/>
    <property type="match status" value="1"/>
</dbReference>
<evidence type="ECO:0000313" key="2">
    <source>
        <dbReference type="EMBL" id="KAK9706616.1"/>
    </source>
</evidence>
<dbReference type="AlphaFoldDB" id="A0AAW1JUJ2"/>
<name>A0AAW1JUJ2_SAPOF</name>
<gene>
    <name evidence="2" type="ORF">RND81_07G139300</name>
</gene>
<dbReference type="GO" id="GO:0003824">
    <property type="term" value="F:catalytic activity"/>
    <property type="evidence" value="ECO:0007669"/>
    <property type="project" value="InterPro"/>
</dbReference>
<dbReference type="InterPro" id="IPR005135">
    <property type="entry name" value="Endo/exonuclease/phosphatase"/>
</dbReference>
<evidence type="ECO:0000313" key="3">
    <source>
        <dbReference type="Proteomes" id="UP001443914"/>
    </source>
</evidence>
<keyword evidence="3" id="KW-1185">Reference proteome</keyword>
<sequence>MNLSSPLLLPLTQISHLPPSKFLSIISPMAGPVMVTAHALTHLVEMEFKTLLPTKADQHELLAEILIPPRIMRFMDMIYDAYLSSSTPVFMNMNMNIMDIYPTHLSNSQAISIMIWNVQGAGSPDFLSILKELIRVNKPHVLALVETHISGDTAQRVCDRINFSGKTRVDADGFRCGIWLFWQTESVSVNAIIHHPQHITVEVSRVGHVPWYFSAVYASPNPHIREELWQELEHFSRSINSPWLIAGDFNETQTL</sequence>
<dbReference type="Proteomes" id="UP001443914">
    <property type="component" value="Unassembled WGS sequence"/>
</dbReference>
<feature type="domain" description="Endonuclease/exonuclease/phosphatase" evidence="1">
    <location>
        <begin position="115"/>
        <end position="251"/>
    </location>
</feature>
<dbReference type="PANTHER" id="PTHR35218">
    <property type="entry name" value="RNASE H DOMAIN-CONTAINING PROTEIN"/>
    <property type="match status" value="1"/>
</dbReference>
<organism evidence="2 3">
    <name type="scientific">Saponaria officinalis</name>
    <name type="common">Common soapwort</name>
    <name type="synonym">Lychnis saponaria</name>
    <dbReference type="NCBI Taxonomy" id="3572"/>
    <lineage>
        <taxon>Eukaryota</taxon>
        <taxon>Viridiplantae</taxon>
        <taxon>Streptophyta</taxon>
        <taxon>Embryophyta</taxon>
        <taxon>Tracheophyta</taxon>
        <taxon>Spermatophyta</taxon>
        <taxon>Magnoliopsida</taxon>
        <taxon>eudicotyledons</taxon>
        <taxon>Gunneridae</taxon>
        <taxon>Pentapetalae</taxon>
        <taxon>Caryophyllales</taxon>
        <taxon>Caryophyllaceae</taxon>
        <taxon>Caryophylleae</taxon>
        <taxon>Saponaria</taxon>
    </lineage>
</organism>
<dbReference type="PANTHER" id="PTHR35218:SF9">
    <property type="entry name" value="ENDONUCLEASE_EXONUCLEASE_PHOSPHATASE DOMAIN-CONTAINING PROTEIN"/>
    <property type="match status" value="1"/>
</dbReference>
<comment type="caution">
    <text evidence="2">The sequence shown here is derived from an EMBL/GenBank/DDBJ whole genome shotgun (WGS) entry which is preliminary data.</text>
</comment>
<protein>
    <recommendedName>
        <fullName evidence="1">Endonuclease/exonuclease/phosphatase domain-containing protein</fullName>
    </recommendedName>
</protein>
<evidence type="ECO:0000259" key="1">
    <source>
        <dbReference type="Pfam" id="PF03372"/>
    </source>
</evidence>
<dbReference type="SUPFAM" id="SSF56219">
    <property type="entry name" value="DNase I-like"/>
    <property type="match status" value="1"/>
</dbReference>
<reference evidence="2" key="1">
    <citation type="submission" date="2024-03" db="EMBL/GenBank/DDBJ databases">
        <title>WGS assembly of Saponaria officinalis var. Norfolk2.</title>
        <authorList>
            <person name="Jenkins J."/>
            <person name="Shu S."/>
            <person name="Grimwood J."/>
            <person name="Barry K."/>
            <person name="Goodstein D."/>
            <person name="Schmutz J."/>
            <person name="Leebens-Mack J."/>
            <person name="Osbourn A."/>
        </authorList>
    </citation>
    <scope>NUCLEOTIDE SEQUENCE [LARGE SCALE GENOMIC DNA]</scope>
    <source>
        <strain evidence="2">JIC</strain>
    </source>
</reference>
<dbReference type="Pfam" id="PF03372">
    <property type="entry name" value="Exo_endo_phos"/>
    <property type="match status" value="1"/>
</dbReference>
<dbReference type="InterPro" id="IPR036691">
    <property type="entry name" value="Endo/exonu/phosph_ase_sf"/>
</dbReference>
<accession>A0AAW1JUJ2</accession>